<keyword evidence="3" id="KW-1185">Reference proteome</keyword>
<dbReference type="SUPFAM" id="SSF58100">
    <property type="entry name" value="Bacterial hemolysins"/>
    <property type="match status" value="1"/>
</dbReference>
<accession>A0AAE0X795</accession>
<sequence>MTTTWDPVTEAEQALKQAFGALSASPDTALVPATDTTPNRFILHTRGYYDLRAYVITGKDFPRTVAEFQTKMPKAAFAKLNSVDADIYTKTQNTMVAIGSSCATYHANNLAKLVTAATAAALFSDNTIGLLSDTPDINLKDQIDILLQPQYTTVASQDDVFRDAKEAAQFTLMMLKDEAAAKEEEVQGIIETMIAFKESTMQYLVGVQYLNTMYMTGPVTNAATDNQPYLSFMQAKLKADYDQLKQTIAEAQAKYSEWNDAKNMAIGMAFLGLPGWIYMGIKAAEADRLKQQADALNATVARLQRDAQEEAQLITFITQLTNQCDDIDDKMDTAIAAMVELAKLFNAQAACYDKIGLYIAGMYMGTDANSLRNRTTYIKTNMANCITKLRDLKSLAQEFAEGIIQNITLTGTLPM</sequence>
<evidence type="ECO:0000313" key="3">
    <source>
        <dbReference type="Proteomes" id="UP001270362"/>
    </source>
</evidence>
<comment type="caution">
    <text evidence="2">The sequence shown here is derived from an EMBL/GenBank/DDBJ whole genome shotgun (WGS) entry which is preliminary data.</text>
</comment>
<protein>
    <recommendedName>
        <fullName evidence="4">Alpha-xenorhabdolysin family binary toxin subunit A</fullName>
    </recommendedName>
</protein>
<evidence type="ECO:0008006" key="4">
    <source>
        <dbReference type="Google" id="ProtNLM"/>
    </source>
</evidence>
<dbReference type="Proteomes" id="UP001270362">
    <property type="component" value="Unassembled WGS sequence"/>
</dbReference>
<organism evidence="2 3">
    <name type="scientific">Podospora appendiculata</name>
    <dbReference type="NCBI Taxonomy" id="314037"/>
    <lineage>
        <taxon>Eukaryota</taxon>
        <taxon>Fungi</taxon>
        <taxon>Dikarya</taxon>
        <taxon>Ascomycota</taxon>
        <taxon>Pezizomycotina</taxon>
        <taxon>Sordariomycetes</taxon>
        <taxon>Sordariomycetidae</taxon>
        <taxon>Sordariales</taxon>
        <taxon>Podosporaceae</taxon>
        <taxon>Podospora</taxon>
    </lineage>
</organism>
<proteinExistence type="predicted"/>
<evidence type="ECO:0000313" key="2">
    <source>
        <dbReference type="EMBL" id="KAK3686198.1"/>
    </source>
</evidence>
<gene>
    <name evidence="2" type="ORF">B0T22DRAFT_443282</name>
</gene>
<evidence type="ECO:0000256" key="1">
    <source>
        <dbReference type="SAM" id="Coils"/>
    </source>
</evidence>
<reference evidence="2" key="2">
    <citation type="submission" date="2023-06" db="EMBL/GenBank/DDBJ databases">
        <authorList>
            <consortium name="Lawrence Berkeley National Laboratory"/>
            <person name="Haridas S."/>
            <person name="Hensen N."/>
            <person name="Bonometti L."/>
            <person name="Westerberg I."/>
            <person name="Brannstrom I.O."/>
            <person name="Guillou S."/>
            <person name="Cros-Aarteil S."/>
            <person name="Calhoun S."/>
            <person name="Kuo A."/>
            <person name="Mondo S."/>
            <person name="Pangilinan J."/>
            <person name="Riley R."/>
            <person name="Labutti K."/>
            <person name="Andreopoulos B."/>
            <person name="Lipzen A."/>
            <person name="Chen C."/>
            <person name="Yanf M."/>
            <person name="Daum C."/>
            <person name="Ng V."/>
            <person name="Clum A."/>
            <person name="Steindorff A."/>
            <person name="Ohm R."/>
            <person name="Martin F."/>
            <person name="Silar P."/>
            <person name="Natvig D."/>
            <person name="Lalanne C."/>
            <person name="Gautier V."/>
            <person name="Ament-Velasquez S.L."/>
            <person name="Kruys A."/>
            <person name="Hutchinson M.I."/>
            <person name="Powell A.J."/>
            <person name="Barry K."/>
            <person name="Miller A.N."/>
            <person name="Grigoriev I.V."/>
            <person name="Debuchy R."/>
            <person name="Gladieux P."/>
            <person name="Thoren M.H."/>
            <person name="Johannesson H."/>
        </authorList>
    </citation>
    <scope>NUCLEOTIDE SEQUENCE</scope>
    <source>
        <strain evidence="2">CBS 314.62</strain>
    </source>
</reference>
<reference evidence="2" key="1">
    <citation type="journal article" date="2023" name="Mol. Phylogenet. Evol.">
        <title>Genome-scale phylogeny and comparative genomics of the fungal order Sordariales.</title>
        <authorList>
            <person name="Hensen N."/>
            <person name="Bonometti L."/>
            <person name="Westerberg I."/>
            <person name="Brannstrom I.O."/>
            <person name="Guillou S."/>
            <person name="Cros-Aarteil S."/>
            <person name="Calhoun S."/>
            <person name="Haridas S."/>
            <person name="Kuo A."/>
            <person name="Mondo S."/>
            <person name="Pangilinan J."/>
            <person name="Riley R."/>
            <person name="LaButti K."/>
            <person name="Andreopoulos B."/>
            <person name="Lipzen A."/>
            <person name="Chen C."/>
            <person name="Yan M."/>
            <person name="Daum C."/>
            <person name="Ng V."/>
            <person name="Clum A."/>
            <person name="Steindorff A."/>
            <person name="Ohm R.A."/>
            <person name="Martin F."/>
            <person name="Silar P."/>
            <person name="Natvig D.O."/>
            <person name="Lalanne C."/>
            <person name="Gautier V."/>
            <person name="Ament-Velasquez S.L."/>
            <person name="Kruys A."/>
            <person name="Hutchinson M.I."/>
            <person name="Powell A.J."/>
            <person name="Barry K."/>
            <person name="Miller A.N."/>
            <person name="Grigoriev I.V."/>
            <person name="Debuchy R."/>
            <person name="Gladieux P."/>
            <person name="Hiltunen Thoren M."/>
            <person name="Johannesson H."/>
        </authorList>
    </citation>
    <scope>NUCLEOTIDE SEQUENCE</scope>
    <source>
        <strain evidence="2">CBS 314.62</strain>
    </source>
</reference>
<dbReference type="EMBL" id="JAULSO010000003">
    <property type="protein sequence ID" value="KAK3686198.1"/>
    <property type="molecule type" value="Genomic_DNA"/>
</dbReference>
<feature type="coiled-coil region" evidence="1">
    <location>
        <begin position="234"/>
        <end position="261"/>
    </location>
</feature>
<dbReference type="AlphaFoldDB" id="A0AAE0X795"/>
<keyword evidence="1" id="KW-0175">Coiled coil</keyword>
<dbReference type="Gene3D" id="1.20.1170.10">
    <property type="match status" value="1"/>
</dbReference>
<name>A0AAE0X795_9PEZI</name>
<feature type="coiled-coil region" evidence="1">
    <location>
        <begin position="165"/>
        <end position="192"/>
    </location>
</feature>
<feature type="coiled-coil region" evidence="1">
    <location>
        <begin position="286"/>
        <end position="313"/>
    </location>
</feature>